<dbReference type="EMBL" id="JAFCMP010000323">
    <property type="protein sequence ID" value="KAG5181538.1"/>
    <property type="molecule type" value="Genomic_DNA"/>
</dbReference>
<sequence>MHSQPLCARVIAICVLLFARRALTVFVFRPLISACAMQLCSSAQNRKAICGSYHCGGARHRRNSKAQVLCCLASPPCQSPSTPHRFCGSHVERPTLSTCGAASQV</sequence>
<gene>
    <name evidence="1" type="ORF">JKP88DRAFT_222441</name>
</gene>
<evidence type="ECO:0000313" key="1">
    <source>
        <dbReference type="EMBL" id="KAG5181538.1"/>
    </source>
</evidence>
<organism evidence="1 2">
    <name type="scientific">Tribonema minus</name>
    <dbReference type="NCBI Taxonomy" id="303371"/>
    <lineage>
        <taxon>Eukaryota</taxon>
        <taxon>Sar</taxon>
        <taxon>Stramenopiles</taxon>
        <taxon>Ochrophyta</taxon>
        <taxon>PX clade</taxon>
        <taxon>Xanthophyceae</taxon>
        <taxon>Tribonematales</taxon>
        <taxon>Tribonemataceae</taxon>
        <taxon>Tribonema</taxon>
    </lineage>
</organism>
<dbReference type="Proteomes" id="UP000664859">
    <property type="component" value="Unassembled WGS sequence"/>
</dbReference>
<reference evidence="1" key="1">
    <citation type="submission" date="2021-02" db="EMBL/GenBank/DDBJ databases">
        <title>First Annotated Genome of the Yellow-green Alga Tribonema minus.</title>
        <authorList>
            <person name="Mahan K.M."/>
        </authorList>
    </citation>
    <scope>NUCLEOTIDE SEQUENCE</scope>
    <source>
        <strain evidence="1">UTEX B ZZ1240</strain>
    </source>
</reference>
<proteinExistence type="predicted"/>
<accession>A0A836CDW5</accession>
<name>A0A836CDW5_9STRA</name>
<protein>
    <submittedName>
        <fullName evidence="1">Uncharacterized protein</fullName>
    </submittedName>
</protein>
<dbReference type="AlphaFoldDB" id="A0A836CDW5"/>
<evidence type="ECO:0000313" key="2">
    <source>
        <dbReference type="Proteomes" id="UP000664859"/>
    </source>
</evidence>
<comment type="caution">
    <text evidence="1">The sequence shown here is derived from an EMBL/GenBank/DDBJ whole genome shotgun (WGS) entry which is preliminary data.</text>
</comment>
<keyword evidence="2" id="KW-1185">Reference proteome</keyword>